<keyword evidence="2" id="KW-1185">Reference proteome</keyword>
<evidence type="ECO:0008006" key="3">
    <source>
        <dbReference type="Google" id="ProtNLM"/>
    </source>
</evidence>
<name>A0ABN7RZD8_THEXY</name>
<comment type="caution">
    <text evidence="1">The sequence shown here is derived from an EMBL/GenBank/DDBJ whole genome shotgun (WGS) entry which is preliminary data.</text>
</comment>
<accession>A0ABN7RZD8</accession>
<evidence type="ECO:0000313" key="1">
    <source>
        <dbReference type="EMBL" id="CAG5089617.1"/>
    </source>
</evidence>
<dbReference type="Proteomes" id="UP000681526">
    <property type="component" value="Unassembled WGS sequence"/>
</dbReference>
<dbReference type="RefSeq" id="WP_244860602.1">
    <property type="nucleotide sequence ID" value="NZ_CAJRAY010000068.1"/>
</dbReference>
<protein>
    <recommendedName>
        <fullName evidence="3">HEAT repeat domain-containing protein</fullName>
    </recommendedName>
</protein>
<evidence type="ECO:0000313" key="2">
    <source>
        <dbReference type="Proteomes" id="UP000681526"/>
    </source>
</evidence>
<reference evidence="1 2" key="1">
    <citation type="submission" date="2021-04" db="EMBL/GenBank/DDBJ databases">
        <authorList>
            <person name="Rakotoarivonina H."/>
        </authorList>
    </citation>
    <scope>NUCLEOTIDE SEQUENCE [LARGE SCALE GENOMIC DNA]</scope>
    <source>
        <strain evidence="1 2">XE</strain>
    </source>
</reference>
<proteinExistence type="predicted"/>
<sequence length="322" mass="36355">MSTQSRDADAGKGNVYLLPAMVNEYRGRLTRLLESERFGEAHALLRFLLDCRGQDEHAYDEWRRLIEWLESVYPGLENRESEPAGGPFSIEDGGAEEDLPDDEAVMRGLALQPRDDGGEQVRRVLEDLKQSPRLEQRLLALEKAVYLDDPDVDREILDWLRKEPMHPSMQFRALQTLRRRGATGRVLLDRAGERVELEIERTPLGMGDYPPAAGEVLERACRASEAFDPTLPIFARELWEEILRSLYGTSDYEWMAAGSEEAIDCWAAALHLAVQVAAYGRADEAEIRAAYGIPESLRFRFEQAYKAVRRAAPPLTAGPGEP</sequence>
<dbReference type="EMBL" id="CAJRAY010000068">
    <property type="protein sequence ID" value="CAG5089617.1"/>
    <property type="molecule type" value="Genomic_DNA"/>
</dbReference>
<gene>
    <name evidence="1" type="primary">txxe 2350</name>
    <name evidence="1" type="ORF">TXXE_13230</name>
</gene>
<organism evidence="1 2">
    <name type="scientific">Thermobacillus xylanilyticus</name>
    <dbReference type="NCBI Taxonomy" id="76633"/>
    <lineage>
        <taxon>Bacteria</taxon>
        <taxon>Bacillati</taxon>
        <taxon>Bacillota</taxon>
        <taxon>Bacilli</taxon>
        <taxon>Bacillales</taxon>
        <taxon>Paenibacillaceae</taxon>
        <taxon>Thermobacillus</taxon>
    </lineage>
</organism>